<organism evidence="14 15">
    <name type="scientific">Jimgerdemannia flammicorona</name>
    <dbReference type="NCBI Taxonomy" id="994334"/>
    <lineage>
        <taxon>Eukaryota</taxon>
        <taxon>Fungi</taxon>
        <taxon>Fungi incertae sedis</taxon>
        <taxon>Mucoromycota</taxon>
        <taxon>Mucoromycotina</taxon>
        <taxon>Endogonomycetes</taxon>
        <taxon>Endogonales</taxon>
        <taxon>Endogonaceae</taxon>
        <taxon>Jimgerdemannia</taxon>
    </lineage>
</organism>
<dbReference type="AlphaFoldDB" id="A0A433QIA5"/>
<feature type="region of interest" description="Disordered" evidence="11">
    <location>
        <begin position="54"/>
        <end position="79"/>
    </location>
</feature>
<evidence type="ECO:0000313" key="15">
    <source>
        <dbReference type="Proteomes" id="UP000274822"/>
    </source>
</evidence>
<accession>A0A433QIA5</accession>
<reference evidence="14 15" key="1">
    <citation type="journal article" date="2018" name="New Phytol.">
        <title>Phylogenomics of Endogonaceae and evolution of mycorrhizas within Mucoromycota.</title>
        <authorList>
            <person name="Chang Y."/>
            <person name="Desiro A."/>
            <person name="Na H."/>
            <person name="Sandor L."/>
            <person name="Lipzen A."/>
            <person name="Clum A."/>
            <person name="Barry K."/>
            <person name="Grigoriev I.V."/>
            <person name="Martin F.M."/>
            <person name="Stajich J.E."/>
            <person name="Smith M.E."/>
            <person name="Bonito G."/>
            <person name="Spatafora J.W."/>
        </authorList>
    </citation>
    <scope>NUCLEOTIDE SEQUENCE [LARGE SCALE GENOMIC DNA]</scope>
    <source>
        <strain evidence="14 15">AD002</strain>
    </source>
</reference>
<keyword evidence="12" id="KW-0472">Membrane</keyword>
<evidence type="ECO:0000256" key="5">
    <source>
        <dbReference type="ARBA" id="ARBA00022824"/>
    </source>
</evidence>
<dbReference type="InterPro" id="IPR007657">
    <property type="entry name" value="Glycosyltransferase_61"/>
</dbReference>
<dbReference type="EC" id="2.4.1.255" evidence="1"/>
<evidence type="ECO:0000256" key="7">
    <source>
        <dbReference type="ARBA" id="ARBA00040944"/>
    </source>
</evidence>
<feature type="domain" description="Glycosyltransferase 61 catalytic" evidence="13">
    <location>
        <begin position="599"/>
        <end position="692"/>
    </location>
</feature>
<evidence type="ECO:0000256" key="8">
    <source>
        <dbReference type="ARBA" id="ARBA00042574"/>
    </source>
</evidence>
<evidence type="ECO:0000256" key="10">
    <source>
        <dbReference type="ARBA" id="ARBA00049432"/>
    </source>
</evidence>
<protein>
    <recommendedName>
        <fullName evidence="7">EGF domain-specific O-linked N-acetylglucosamine transferase</fullName>
        <ecNumber evidence="1">2.4.1.255</ecNumber>
    </recommendedName>
    <alternativeName>
        <fullName evidence="8">Extracellular O-linked N-acetylglucosamine transferase</fullName>
    </alternativeName>
</protein>
<comment type="catalytic activity">
    <reaction evidence="9">
        <text>L-seryl-[protein] + UDP-N-acetyl-alpha-D-glucosamine = 3-O-(N-acetyl-beta-D-glucosaminyl)-L-seryl-[protein] + UDP + H(+)</text>
        <dbReference type="Rhea" id="RHEA:48904"/>
        <dbReference type="Rhea" id="RHEA-COMP:9863"/>
        <dbReference type="Rhea" id="RHEA-COMP:12251"/>
        <dbReference type="ChEBI" id="CHEBI:15378"/>
        <dbReference type="ChEBI" id="CHEBI:29999"/>
        <dbReference type="ChEBI" id="CHEBI:57705"/>
        <dbReference type="ChEBI" id="CHEBI:58223"/>
        <dbReference type="ChEBI" id="CHEBI:90838"/>
        <dbReference type="EC" id="2.4.1.255"/>
    </reaction>
</comment>
<evidence type="ECO:0000313" key="14">
    <source>
        <dbReference type="EMBL" id="RUS29532.1"/>
    </source>
</evidence>
<feature type="region of interest" description="Disordered" evidence="11">
    <location>
        <begin position="93"/>
        <end position="155"/>
    </location>
</feature>
<evidence type="ECO:0000259" key="13">
    <source>
        <dbReference type="Pfam" id="PF04577"/>
    </source>
</evidence>
<evidence type="ECO:0000256" key="3">
    <source>
        <dbReference type="ARBA" id="ARBA00022679"/>
    </source>
</evidence>
<gene>
    <name evidence="14" type="ORF">BC938DRAFT_480545</name>
</gene>
<evidence type="ECO:0000256" key="1">
    <source>
        <dbReference type="ARBA" id="ARBA00011970"/>
    </source>
</evidence>
<comment type="caution">
    <text evidence="14">The sequence shown here is derived from an EMBL/GenBank/DDBJ whole genome shotgun (WGS) entry which is preliminary data.</text>
</comment>
<keyword evidence="12" id="KW-1133">Transmembrane helix</keyword>
<dbReference type="Proteomes" id="UP000274822">
    <property type="component" value="Unassembled WGS sequence"/>
</dbReference>
<evidence type="ECO:0000256" key="9">
    <source>
        <dbReference type="ARBA" id="ARBA00048317"/>
    </source>
</evidence>
<dbReference type="PANTHER" id="PTHR20961:SF148">
    <property type="entry name" value="EGF DOMAIN-SPECIFIC O-LINKED N-ACETYLGLUCOSAMINE TRANSFERASE"/>
    <property type="match status" value="1"/>
</dbReference>
<evidence type="ECO:0000256" key="4">
    <source>
        <dbReference type="ARBA" id="ARBA00022729"/>
    </source>
</evidence>
<feature type="compositionally biased region" description="Acidic residues" evidence="11">
    <location>
        <begin position="100"/>
        <end position="121"/>
    </location>
</feature>
<evidence type="ECO:0000256" key="11">
    <source>
        <dbReference type="SAM" id="MobiDB-lite"/>
    </source>
</evidence>
<keyword evidence="4" id="KW-0732">Signal</keyword>
<comment type="catalytic activity">
    <reaction evidence="10">
        <text>L-threonyl-[protein] + UDP-N-acetyl-alpha-D-glucosamine = 3-O-(N-acetyl-beta-D-glucosaminyl)-L-threonyl-[protein] + UDP + H(+)</text>
        <dbReference type="Rhea" id="RHEA:48908"/>
        <dbReference type="Rhea" id="RHEA-COMP:11060"/>
        <dbReference type="Rhea" id="RHEA-COMP:12252"/>
        <dbReference type="ChEBI" id="CHEBI:15378"/>
        <dbReference type="ChEBI" id="CHEBI:30013"/>
        <dbReference type="ChEBI" id="CHEBI:57705"/>
        <dbReference type="ChEBI" id="CHEBI:58223"/>
        <dbReference type="ChEBI" id="CHEBI:90840"/>
        <dbReference type="EC" id="2.4.1.255"/>
    </reaction>
</comment>
<keyword evidence="6" id="KW-0325">Glycoprotein</keyword>
<keyword evidence="3" id="KW-0808">Transferase</keyword>
<dbReference type="EMBL" id="RBNJ01005065">
    <property type="protein sequence ID" value="RUS29532.1"/>
    <property type="molecule type" value="Genomic_DNA"/>
</dbReference>
<name>A0A433QIA5_9FUNG</name>
<evidence type="ECO:0000256" key="12">
    <source>
        <dbReference type="SAM" id="Phobius"/>
    </source>
</evidence>
<dbReference type="PANTHER" id="PTHR20961">
    <property type="entry name" value="GLYCOSYLTRANSFERASE"/>
    <property type="match status" value="1"/>
</dbReference>
<evidence type="ECO:0000256" key="6">
    <source>
        <dbReference type="ARBA" id="ARBA00023180"/>
    </source>
</evidence>
<dbReference type="Pfam" id="PF04577">
    <property type="entry name" value="Glyco_transf_61"/>
    <property type="match status" value="1"/>
</dbReference>
<keyword evidence="12" id="KW-0812">Transmembrane</keyword>
<feature type="transmembrane region" description="Helical" evidence="12">
    <location>
        <begin position="21"/>
        <end position="40"/>
    </location>
</feature>
<keyword evidence="5" id="KW-0256">Endoplasmic reticulum</keyword>
<dbReference type="GO" id="GO:0097363">
    <property type="term" value="F:protein O-acetylglucosaminyltransferase activity"/>
    <property type="evidence" value="ECO:0007669"/>
    <property type="project" value="UniProtKB-EC"/>
</dbReference>
<proteinExistence type="predicted"/>
<keyword evidence="2" id="KW-0328">Glycosyltransferase</keyword>
<sequence>MGSSQRRQRYFFIGPSSRPSMRTVLIACLVLAIAINLIVMNNVADTTNSVTPVQEDTENLAAKPKPHKSLQTTPGKTADEVKEEIDKLLESAKHAKEPEDVIDPTEDEAQEVAEEEEEAEEIVPVVEDVSKPNSTAPPRPKPSSKLNGDPEENDIGWMRTEVNGEKRAYRMTQFEFTEPRNPFVCSAARSQDSIPPPSAEYKNSLSRPLSFLLREQDRFVAAKPPVVTDKILREYCKHRYTTYLVTAWQKRKADMCMNTCEGIDEETEHGPTDNPANSDIGWLLSSDREPVRSAIDCHMSLLDPTVPMHLCRARNVAIDLQAVARMKVEENDIDMWPEQGTMRAQCVLRPEFSQKERWGAGGGISMKHPDNQPPITQTGQKWISDALRENLPDLITTTPNITCSDWVDYPLFMVMRWDINNVYHIHEDFLQTYLGYSVMDLDADDTELIFLDNDPDVSNKRANAIWKSVFSRRSNKKVGNSLDTIRTLRDLANATTPGARYLCLRSATFGLHAGLTTLSRQVAVSTECPSSPVLRAFADFMLTRLGLPPVYDTIPNEPTASATSILSISQYALSSDLRDAEITPLLERFPFTNLSEPPLIITFSSRVATVKGPVERQITNEKALLSAMLTAIREKFQKEHITKPFIFRRIDFAKVHLIREQIAILRESDVLVGAHGAAFVYSLYMPRWGGVVELQHPSRMYNFHFENIAKLTGREYSVLPIGDPVMNINDVVAQTVNIVAKVLTKRAQVEGGN</sequence>
<dbReference type="InterPro" id="IPR049625">
    <property type="entry name" value="Glyco_transf_61_cat"/>
</dbReference>
<evidence type="ECO:0000256" key="2">
    <source>
        <dbReference type="ARBA" id="ARBA00022676"/>
    </source>
</evidence>
<keyword evidence="15" id="KW-1185">Reference proteome</keyword>